<feature type="signal peptide" evidence="2">
    <location>
        <begin position="1"/>
        <end position="22"/>
    </location>
</feature>
<protein>
    <submittedName>
        <fullName evidence="3">Putative secreted protein</fullName>
    </submittedName>
</protein>
<keyword evidence="2" id="KW-0732">Signal</keyword>
<name>A0A2M4CCG1_9DIPT</name>
<reference evidence="3" key="1">
    <citation type="submission" date="2018-01" db="EMBL/GenBank/DDBJ databases">
        <title>An insight into the sialome of Amazonian anophelines.</title>
        <authorList>
            <person name="Ribeiro J.M."/>
            <person name="Scarpassa V."/>
            <person name="Calvo E."/>
        </authorList>
    </citation>
    <scope>NUCLEOTIDE SEQUENCE</scope>
    <source>
        <tissue evidence="3">Salivary glands</tissue>
    </source>
</reference>
<accession>A0A2M4CCG1</accession>
<proteinExistence type="predicted"/>
<feature type="chain" id="PRO_5014669592" evidence="2">
    <location>
        <begin position="23"/>
        <end position="76"/>
    </location>
</feature>
<evidence type="ECO:0000313" key="3">
    <source>
        <dbReference type="EMBL" id="MBW63004.1"/>
    </source>
</evidence>
<feature type="region of interest" description="Disordered" evidence="1">
    <location>
        <begin position="30"/>
        <end position="76"/>
    </location>
</feature>
<evidence type="ECO:0000256" key="2">
    <source>
        <dbReference type="SAM" id="SignalP"/>
    </source>
</evidence>
<feature type="compositionally biased region" description="Basic and acidic residues" evidence="1">
    <location>
        <begin position="34"/>
        <end position="70"/>
    </location>
</feature>
<sequence>MNSSALAMKAFVLQLLVSIIDTHTHTNKHTHIHTLKDSERTGSAKREARESSTRKRAERERLKILLRDRPPTTYRR</sequence>
<dbReference type="AlphaFoldDB" id="A0A2M4CCG1"/>
<dbReference type="EMBL" id="GGFJ01013863">
    <property type="protein sequence ID" value="MBW63004.1"/>
    <property type="molecule type" value="Transcribed_RNA"/>
</dbReference>
<evidence type="ECO:0000256" key="1">
    <source>
        <dbReference type="SAM" id="MobiDB-lite"/>
    </source>
</evidence>
<organism evidence="3">
    <name type="scientific">Anopheles marajoara</name>
    <dbReference type="NCBI Taxonomy" id="58244"/>
    <lineage>
        <taxon>Eukaryota</taxon>
        <taxon>Metazoa</taxon>
        <taxon>Ecdysozoa</taxon>
        <taxon>Arthropoda</taxon>
        <taxon>Hexapoda</taxon>
        <taxon>Insecta</taxon>
        <taxon>Pterygota</taxon>
        <taxon>Neoptera</taxon>
        <taxon>Endopterygota</taxon>
        <taxon>Diptera</taxon>
        <taxon>Nematocera</taxon>
        <taxon>Culicoidea</taxon>
        <taxon>Culicidae</taxon>
        <taxon>Anophelinae</taxon>
        <taxon>Anopheles</taxon>
    </lineage>
</organism>